<dbReference type="SUPFAM" id="SSF51316">
    <property type="entry name" value="Mss4-like"/>
    <property type="match status" value="1"/>
</dbReference>
<dbReference type="Pfam" id="PF04828">
    <property type="entry name" value="GFA"/>
    <property type="match status" value="1"/>
</dbReference>
<organism evidence="5 6">
    <name type="scientific">Jimgerdemannia flammicorona</name>
    <dbReference type="NCBI Taxonomy" id="994334"/>
    <lineage>
        <taxon>Eukaryota</taxon>
        <taxon>Fungi</taxon>
        <taxon>Fungi incertae sedis</taxon>
        <taxon>Mucoromycota</taxon>
        <taxon>Mucoromycotina</taxon>
        <taxon>Endogonomycetes</taxon>
        <taxon>Endogonales</taxon>
        <taxon>Endogonaceae</taxon>
        <taxon>Jimgerdemannia</taxon>
    </lineage>
</organism>
<dbReference type="Proteomes" id="UP000274822">
    <property type="component" value="Unassembled WGS sequence"/>
</dbReference>
<dbReference type="Gene3D" id="3.90.1590.10">
    <property type="entry name" value="glutathione-dependent formaldehyde- activating enzyme (gfa)"/>
    <property type="match status" value="1"/>
</dbReference>
<dbReference type="GO" id="GO:0046872">
    <property type="term" value="F:metal ion binding"/>
    <property type="evidence" value="ECO:0007669"/>
    <property type="project" value="UniProtKB-KW"/>
</dbReference>
<protein>
    <submittedName>
        <fullName evidence="5">Mss4-like protein</fullName>
    </submittedName>
</protein>
<comment type="similarity">
    <text evidence="1">Belongs to the Gfa family.</text>
</comment>
<evidence type="ECO:0000256" key="1">
    <source>
        <dbReference type="ARBA" id="ARBA00005495"/>
    </source>
</evidence>
<evidence type="ECO:0000259" key="4">
    <source>
        <dbReference type="Pfam" id="PF04828"/>
    </source>
</evidence>
<dbReference type="InterPro" id="IPR006913">
    <property type="entry name" value="CENP-V/GFA"/>
</dbReference>
<dbReference type="AlphaFoldDB" id="A0A433Q696"/>
<gene>
    <name evidence="5" type="ORF">BC938DRAFT_472400</name>
</gene>
<keyword evidence="3" id="KW-0862">Zinc</keyword>
<dbReference type="InterPro" id="IPR011057">
    <property type="entry name" value="Mss4-like_sf"/>
</dbReference>
<keyword evidence="2" id="KW-0479">Metal-binding</keyword>
<dbReference type="EMBL" id="RBNJ01013439">
    <property type="protein sequence ID" value="RUS25271.1"/>
    <property type="molecule type" value="Genomic_DNA"/>
</dbReference>
<evidence type="ECO:0000313" key="6">
    <source>
        <dbReference type="Proteomes" id="UP000274822"/>
    </source>
</evidence>
<evidence type="ECO:0000313" key="5">
    <source>
        <dbReference type="EMBL" id="RUS25271.1"/>
    </source>
</evidence>
<proteinExistence type="inferred from homology"/>
<reference evidence="5 6" key="1">
    <citation type="journal article" date="2018" name="New Phytol.">
        <title>Phylogenomics of Endogonaceae and evolution of mycorrhizas within Mucoromycota.</title>
        <authorList>
            <person name="Chang Y."/>
            <person name="Desiro A."/>
            <person name="Na H."/>
            <person name="Sandor L."/>
            <person name="Lipzen A."/>
            <person name="Clum A."/>
            <person name="Barry K."/>
            <person name="Grigoriev I.V."/>
            <person name="Martin F.M."/>
            <person name="Stajich J.E."/>
            <person name="Smith M.E."/>
            <person name="Bonito G."/>
            <person name="Spatafora J.W."/>
        </authorList>
    </citation>
    <scope>NUCLEOTIDE SEQUENCE [LARGE SCALE GENOMIC DNA]</scope>
    <source>
        <strain evidence="5 6">AD002</strain>
    </source>
</reference>
<evidence type="ECO:0000256" key="3">
    <source>
        <dbReference type="ARBA" id="ARBA00022833"/>
    </source>
</evidence>
<sequence>MSTTTTLAGGCLCGALRYNLAFPKASPPDCMHCYCGVCKKSTGAYFETYVPTTHAQLHWTTNRRSQLRIPPPGSPSITLIVGSLDDVDAVKVGSHLFYENIARVAKEVDRDLPKYHGEFEFIQEPKA</sequence>
<keyword evidence="6" id="KW-1185">Reference proteome</keyword>
<dbReference type="GO" id="GO:0016846">
    <property type="term" value="F:carbon-sulfur lyase activity"/>
    <property type="evidence" value="ECO:0007669"/>
    <property type="project" value="InterPro"/>
</dbReference>
<feature type="domain" description="CENP-V/GFA" evidence="4">
    <location>
        <begin position="7"/>
        <end position="63"/>
    </location>
</feature>
<comment type="caution">
    <text evidence="5">The sequence shown here is derived from an EMBL/GenBank/DDBJ whole genome shotgun (WGS) entry which is preliminary data.</text>
</comment>
<accession>A0A433Q696</accession>
<name>A0A433Q696_9FUNG</name>
<evidence type="ECO:0000256" key="2">
    <source>
        <dbReference type="ARBA" id="ARBA00022723"/>
    </source>
</evidence>